<dbReference type="PANTHER" id="PTHR32518:SF3">
    <property type="entry name" value="4-ALPHA-GLUCANOTRANSFERASE"/>
    <property type="match status" value="1"/>
</dbReference>
<evidence type="ECO:0000256" key="3">
    <source>
        <dbReference type="ARBA" id="ARBA00005684"/>
    </source>
</evidence>
<dbReference type="EC" id="2.4.1.25" evidence="4"/>
<keyword evidence="14" id="KW-1185">Reference proteome</keyword>
<dbReference type="SUPFAM" id="SSF51445">
    <property type="entry name" value="(Trans)glycosidases"/>
    <property type="match status" value="1"/>
</dbReference>
<dbReference type="AlphaFoldDB" id="A0A3E1NEZ3"/>
<dbReference type="SMART" id="SM01065">
    <property type="entry name" value="CBM_2"/>
    <property type="match status" value="2"/>
</dbReference>
<evidence type="ECO:0000256" key="7">
    <source>
        <dbReference type="ARBA" id="ARBA00022676"/>
    </source>
</evidence>
<comment type="subcellular location">
    <subcellularLocation>
        <location evidence="2">Cytoplasm</location>
    </subcellularLocation>
</comment>
<evidence type="ECO:0000256" key="6">
    <source>
        <dbReference type="ARBA" id="ARBA00022490"/>
    </source>
</evidence>
<dbReference type="OrthoDB" id="9811841at2"/>
<evidence type="ECO:0000259" key="12">
    <source>
        <dbReference type="PROSITE" id="PS51166"/>
    </source>
</evidence>
<dbReference type="InterPro" id="IPR013784">
    <property type="entry name" value="Carb-bd-like_fold"/>
</dbReference>
<evidence type="ECO:0000256" key="4">
    <source>
        <dbReference type="ARBA" id="ARBA00012560"/>
    </source>
</evidence>
<dbReference type="Gene3D" id="2.60.40.10">
    <property type="entry name" value="Immunoglobulins"/>
    <property type="match status" value="2"/>
</dbReference>
<dbReference type="GO" id="GO:0004134">
    <property type="term" value="F:4-alpha-glucanotransferase activity"/>
    <property type="evidence" value="ECO:0007669"/>
    <property type="project" value="UniProtKB-EC"/>
</dbReference>
<evidence type="ECO:0000256" key="10">
    <source>
        <dbReference type="ARBA" id="ARBA00031423"/>
    </source>
</evidence>
<feature type="domain" description="CBM20" evidence="12">
    <location>
        <begin position="130"/>
        <end position="244"/>
    </location>
</feature>
<evidence type="ECO:0000256" key="1">
    <source>
        <dbReference type="ARBA" id="ARBA00000439"/>
    </source>
</evidence>
<dbReference type="GO" id="GO:0005737">
    <property type="term" value="C:cytoplasm"/>
    <property type="evidence" value="ECO:0007669"/>
    <property type="project" value="UniProtKB-SubCell"/>
</dbReference>
<comment type="catalytic activity">
    <reaction evidence="1">
        <text>Transfers a segment of a (1-&gt;4)-alpha-D-glucan to a new position in an acceptor, which may be glucose or a (1-&gt;4)-alpha-D-glucan.</text>
        <dbReference type="EC" id="2.4.1.25"/>
    </reaction>
</comment>
<dbReference type="PANTHER" id="PTHR32518">
    <property type="match status" value="1"/>
</dbReference>
<dbReference type="Pfam" id="PF00686">
    <property type="entry name" value="CBM_20"/>
    <property type="match status" value="1"/>
</dbReference>
<evidence type="ECO:0000256" key="8">
    <source>
        <dbReference type="ARBA" id="ARBA00022679"/>
    </source>
</evidence>
<keyword evidence="9" id="KW-0119">Carbohydrate metabolism</keyword>
<gene>
    <name evidence="13" type="ORF">DXN05_20120</name>
</gene>
<dbReference type="SUPFAM" id="SSF49452">
    <property type="entry name" value="Starch-binding domain-like"/>
    <property type="match status" value="2"/>
</dbReference>
<dbReference type="InterPro" id="IPR013783">
    <property type="entry name" value="Ig-like_fold"/>
</dbReference>
<dbReference type="CDD" id="cd05467">
    <property type="entry name" value="CBM20"/>
    <property type="match status" value="1"/>
</dbReference>
<organism evidence="13 14">
    <name type="scientific">Deminuibacter soli</name>
    <dbReference type="NCBI Taxonomy" id="2291815"/>
    <lineage>
        <taxon>Bacteria</taxon>
        <taxon>Pseudomonadati</taxon>
        <taxon>Bacteroidota</taxon>
        <taxon>Chitinophagia</taxon>
        <taxon>Chitinophagales</taxon>
        <taxon>Chitinophagaceae</taxon>
        <taxon>Deminuibacter</taxon>
    </lineage>
</organism>
<dbReference type="Pfam" id="PF02446">
    <property type="entry name" value="Glyco_hydro_77"/>
    <property type="match status" value="1"/>
</dbReference>
<dbReference type="PROSITE" id="PS51166">
    <property type="entry name" value="CBM20"/>
    <property type="match status" value="2"/>
</dbReference>
<keyword evidence="7" id="KW-0328">Glycosyltransferase</keyword>
<evidence type="ECO:0000256" key="9">
    <source>
        <dbReference type="ARBA" id="ARBA00023277"/>
    </source>
</evidence>
<sequence>MQITLQLRFHTEYGQSLYVTGNHPLLGNNDPAQAVPMQYFDKEQWQAVLQLSEADLAGEPIRYRYLLKEKDGSTEYDFSNDKVLNLANTGNAALTVIYDFWNYGGYYENAFYTEPFQEVLLKPNETNIPVAQQEGFTHWFRIKAPLLAKGQAVCMLGNAFGNWQTAEPLVLGKNAGSDYWEIKLHLVNGPEALVYKYGIYDVAEKSFVGYEQGNNRVLYDIVAPGKQTIVNDGYIQLPANTWRGAGVAIPVFSLRSNASMGCGEFTDLNLLVDWAKKTGLKLVQILPINDTRATGAWTDSYPYAAISAFALHPIYLNIGQVAAKANQSLVTAVQAEATRLNQLPLMDYEAVLKLKLGLLKQLYELQGEKTFTTKAYQVFFNQNSHWLQPYAVFSYLRDTYGTPDYNQWPEYNVYKEAAIAPLLSSSSAAYNSIAFYYFIQYHLHTQLQAATAYAHASGIILKGDIAIGIFRNSVDAWQQPELYHMEMQAGAPPDDFAIKGQNWGFPTYNWERMKADGFNWWQRRFEQMSYYFDAFRIDHILGFFRIWSIPLHAVEGIMGRFVPALPVHIRELHEHGINFDYKRYTQPYITDAVLAEIFGNDAEGVKQQFLQSDGAGGYALKPAFTTQKQVAAWFAQQIPHEANDRIQQGVFDLISNVIFFEADPEQQGLTFHFRFNITATTSYKYLDPHARYWLNELYIDYFFRRQDAHWKTEAMQKLPLLKTVTNMLICGEDLGLVPRCVPSVMKDLGLLSLEVQRMPKDPAQSFARPNAAPYLSVVTPSTHDMSTIRGWWEEDAARTQQFYNQELYQWGQAPATCDAWINREIVQQHLSSPAMWSIFQLQDLMGSDEQIRVANPDDERINVPANPHHYWRYRMHLTLEQLLESDNFNNMLQQMIKAGGR</sequence>
<dbReference type="InterPro" id="IPR017853">
    <property type="entry name" value="GH"/>
</dbReference>
<evidence type="ECO:0000256" key="2">
    <source>
        <dbReference type="ARBA" id="ARBA00004496"/>
    </source>
</evidence>
<protein>
    <recommendedName>
        <fullName evidence="5">4-alpha-glucanotransferase</fullName>
        <ecNumber evidence="4">2.4.1.25</ecNumber>
    </recommendedName>
    <alternativeName>
        <fullName evidence="10">Amylomaltase</fullName>
    </alternativeName>
    <alternativeName>
        <fullName evidence="11">Disproportionating enzyme</fullName>
    </alternativeName>
</protein>
<dbReference type="Proteomes" id="UP000261284">
    <property type="component" value="Unassembled WGS sequence"/>
</dbReference>
<reference evidence="13 14" key="1">
    <citation type="submission" date="2018-08" db="EMBL/GenBank/DDBJ databases">
        <title>Chitinophagaceae sp. K23C18032701, a novel bacterium isolated from forest soil.</title>
        <authorList>
            <person name="Wang C."/>
        </authorList>
    </citation>
    <scope>NUCLEOTIDE SEQUENCE [LARGE SCALE GENOMIC DNA]</scope>
    <source>
        <strain evidence="13 14">K23C18032701</strain>
    </source>
</reference>
<dbReference type="InterPro" id="IPR003385">
    <property type="entry name" value="Glyco_hydro_77"/>
</dbReference>
<name>A0A3E1NEZ3_9BACT</name>
<comment type="similarity">
    <text evidence="3">Belongs to the disproportionating enzyme family.</text>
</comment>
<comment type="caution">
    <text evidence="13">The sequence shown here is derived from an EMBL/GenBank/DDBJ whole genome shotgun (WGS) entry which is preliminary data.</text>
</comment>
<evidence type="ECO:0000313" key="14">
    <source>
        <dbReference type="Proteomes" id="UP000261284"/>
    </source>
</evidence>
<dbReference type="GO" id="GO:0005975">
    <property type="term" value="P:carbohydrate metabolic process"/>
    <property type="evidence" value="ECO:0007669"/>
    <property type="project" value="InterPro"/>
</dbReference>
<feature type="domain" description="CBM20" evidence="12">
    <location>
        <begin position="1"/>
        <end position="102"/>
    </location>
</feature>
<keyword evidence="6" id="KW-0963">Cytoplasm</keyword>
<proteinExistence type="inferred from homology"/>
<dbReference type="GO" id="GO:2001070">
    <property type="term" value="F:starch binding"/>
    <property type="evidence" value="ECO:0007669"/>
    <property type="project" value="InterPro"/>
</dbReference>
<evidence type="ECO:0000256" key="5">
    <source>
        <dbReference type="ARBA" id="ARBA00020295"/>
    </source>
</evidence>
<evidence type="ECO:0000256" key="11">
    <source>
        <dbReference type="ARBA" id="ARBA00031501"/>
    </source>
</evidence>
<dbReference type="InterPro" id="IPR002044">
    <property type="entry name" value="CBM20"/>
</dbReference>
<dbReference type="EMBL" id="QTJU01000009">
    <property type="protein sequence ID" value="RFM26553.1"/>
    <property type="molecule type" value="Genomic_DNA"/>
</dbReference>
<keyword evidence="8 13" id="KW-0808">Transferase</keyword>
<dbReference type="Gene3D" id="3.20.20.80">
    <property type="entry name" value="Glycosidases"/>
    <property type="match status" value="2"/>
</dbReference>
<accession>A0A3E1NEZ3</accession>
<evidence type="ECO:0000313" key="13">
    <source>
        <dbReference type="EMBL" id="RFM26553.1"/>
    </source>
</evidence>